<gene>
    <name evidence="3" type="ORF">CLV88_10279</name>
</gene>
<dbReference type="Proteomes" id="UP000240418">
    <property type="component" value="Unassembled WGS sequence"/>
</dbReference>
<name>A0A2P8FH34_9RHOB</name>
<dbReference type="AlphaFoldDB" id="A0A2P8FH34"/>
<feature type="transmembrane region" description="Helical" evidence="1">
    <location>
        <begin position="21"/>
        <end position="42"/>
    </location>
</feature>
<organism evidence="3 4">
    <name type="scientific">Shimia abyssi</name>
    <dbReference type="NCBI Taxonomy" id="1662395"/>
    <lineage>
        <taxon>Bacteria</taxon>
        <taxon>Pseudomonadati</taxon>
        <taxon>Pseudomonadota</taxon>
        <taxon>Alphaproteobacteria</taxon>
        <taxon>Rhodobacterales</taxon>
        <taxon>Roseobacteraceae</taxon>
    </lineage>
</organism>
<dbReference type="Gene3D" id="1.20.5.160">
    <property type="entry name" value="Bacterial aa3 type cytochrome c oxidase subunit IV"/>
    <property type="match status" value="1"/>
</dbReference>
<dbReference type="SUPFAM" id="SSF81469">
    <property type="entry name" value="Bacterial aa3 type cytochrome c oxidase subunit IV"/>
    <property type="match status" value="1"/>
</dbReference>
<proteinExistence type="predicted"/>
<sequence>MAEHKHGSMDIEVQKKTFEGFIKASTWVAGVSIAALIFIALVNG</sequence>
<evidence type="ECO:0000313" key="4">
    <source>
        <dbReference type="Proteomes" id="UP000240418"/>
    </source>
</evidence>
<comment type="caution">
    <text evidence="3">The sequence shown here is derived from an EMBL/GenBank/DDBJ whole genome shotgun (WGS) entry which is preliminary data.</text>
</comment>
<evidence type="ECO:0000256" key="1">
    <source>
        <dbReference type="SAM" id="Phobius"/>
    </source>
</evidence>
<keyword evidence="4" id="KW-1185">Reference proteome</keyword>
<dbReference type="InterPro" id="IPR036596">
    <property type="entry name" value="Cyt-C_aa3_sf"/>
</dbReference>
<dbReference type="RefSeq" id="WP_106607173.1">
    <property type="nucleotide sequence ID" value="NZ_PYGJ01000002.1"/>
</dbReference>
<feature type="domain" description="Cytochrome c oxidase subunit IV bacterial aa3 type" evidence="2">
    <location>
        <begin position="4"/>
        <end position="43"/>
    </location>
</feature>
<keyword evidence="1" id="KW-0472">Membrane</keyword>
<dbReference type="InterPro" id="IPR012422">
    <property type="entry name" value="Cyt_c_oxidase_su4_bac-aa3"/>
</dbReference>
<evidence type="ECO:0000313" key="3">
    <source>
        <dbReference type="EMBL" id="PSL20960.1"/>
    </source>
</evidence>
<dbReference type="EMBL" id="PYGJ01000002">
    <property type="protein sequence ID" value="PSL20960.1"/>
    <property type="molecule type" value="Genomic_DNA"/>
</dbReference>
<protein>
    <submittedName>
        <fullName evidence="3">Aa3 type cytochrome c oxidase subunit IV</fullName>
    </submittedName>
</protein>
<reference evidence="3 4" key="1">
    <citation type="submission" date="2018-03" db="EMBL/GenBank/DDBJ databases">
        <title>Genomic Encyclopedia of Archaeal and Bacterial Type Strains, Phase II (KMG-II): from individual species to whole genera.</title>
        <authorList>
            <person name="Goeker M."/>
        </authorList>
    </citation>
    <scope>NUCLEOTIDE SEQUENCE [LARGE SCALE GENOMIC DNA]</scope>
    <source>
        <strain evidence="3 4">DSM 100673</strain>
    </source>
</reference>
<evidence type="ECO:0000259" key="2">
    <source>
        <dbReference type="Pfam" id="PF07835"/>
    </source>
</evidence>
<accession>A0A2P8FH34</accession>
<dbReference type="Pfam" id="PF07835">
    <property type="entry name" value="COX4_pro_2"/>
    <property type="match status" value="1"/>
</dbReference>
<keyword evidence="1" id="KW-1133">Transmembrane helix</keyword>
<keyword evidence="1" id="KW-0812">Transmembrane</keyword>
<dbReference type="OrthoDB" id="7691500at2"/>